<gene>
    <name evidence="2" type="ORF">GBAR_LOCUS15274</name>
</gene>
<comment type="caution">
    <text evidence="2">The sequence shown here is derived from an EMBL/GenBank/DDBJ whole genome shotgun (WGS) entry which is preliminary data.</text>
</comment>
<evidence type="ECO:0000256" key="1">
    <source>
        <dbReference type="SAM" id="MobiDB-lite"/>
    </source>
</evidence>
<feature type="compositionally biased region" description="Basic and acidic residues" evidence="1">
    <location>
        <begin position="1"/>
        <end position="27"/>
    </location>
</feature>
<evidence type="ECO:0000313" key="3">
    <source>
        <dbReference type="Proteomes" id="UP001174909"/>
    </source>
</evidence>
<protein>
    <submittedName>
        <fullName evidence="2">Uncharacterized protein</fullName>
    </submittedName>
</protein>
<sequence>MESRGESEGGRDEGRNQVPEFDSKIPRPAEGSFFNPGLESMPRSSPPTSRRGRKLKAETMPGAMYRVSQPASPPPPPSLFPPPSLLPPSSLPPPPLPPSLRGAPVEPHLLATVAAVGIPPTSLQGIYTSFKSVEPLSKDTPQTRTHLYQGHRSVFQDQFLHHIVSVIPR</sequence>
<name>A0AA35SAU0_GEOBA</name>
<keyword evidence="3" id="KW-1185">Reference proteome</keyword>
<dbReference type="Proteomes" id="UP001174909">
    <property type="component" value="Unassembled WGS sequence"/>
</dbReference>
<dbReference type="EMBL" id="CASHTH010002222">
    <property type="protein sequence ID" value="CAI8026608.1"/>
    <property type="molecule type" value="Genomic_DNA"/>
</dbReference>
<evidence type="ECO:0000313" key="2">
    <source>
        <dbReference type="EMBL" id="CAI8026608.1"/>
    </source>
</evidence>
<accession>A0AA35SAU0</accession>
<reference evidence="2" key="1">
    <citation type="submission" date="2023-03" db="EMBL/GenBank/DDBJ databases">
        <authorList>
            <person name="Steffen K."/>
            <person name="Cardenas P."/>
        </authorList>
    </citation>
    <scope>NUCLEOTIDE SEQUENCE</scope>
</reference>
<feature type="region of interest" description="Disordered" evidence="1">
    <location>
        <begin position="1"/>
        <end position="101"/>
    </location>
</feature>
<organism evidence="2 3">
    <name type="scientific">Geodia barretti</name>
    <name type="common">Barrett's horny sponge</name>
    <dbReference type="NCBI Taxonomy" id="519541"/>
    <lineage>
        <taxon>Eukaryota</taxon>
        <taxon>Metazoa</taxon>
        <taxon>Porifera</taxon>
        <taxon>Demospongiae</taxon>
        <taxon>Heteroscleromorpha</taxon>
        <taxon>Tetractinellida</taxon>
        <taxon>Astrophorina</taxon>
        <taxon>Geodiidae</taxon>
        <taxon>Geodia</taxon>
    </lineage>
</organism>
<feature type="compositionally biased region" description="Pro residues" evidence="1">
    <location>
        <begin position="71"/>
        <end position="98"/>
    </location>
</feature>
<dbReference type="AlphaFoldDB" id="A0AA35SAU0"/>
<proteinExistence type="predicted"/>